<dbReference type="KEGG" id="hdo:MUK72_11525"/>
<reference evidence="3" key="2">
    <citation type="submission" date="2022-04" db="EMBL/GenBank/DDBJ databases">
        <title>Sequencing and genomic assembly of Halococcus dombrowskii.</title>
        <authorList>
            <person name="Lim S.W."/>
            <person name="MacLea K.S."/>
        </authorList>
    </citation>
    <scope>NUCLEOTIDE SEQUENCE</scope>
    <source>
        <strain evidence="3">H4</strain>
    </source>
</reference>
<keyword evidence="1" id="KW-0472">Membrane</keyword>
<proteinExistence type="predicted"/>
<feature type="transmembrane region" description="Helical" evidence="1">
    <location>
        <begin position="36"/>
        <end position="54"/>
    </location>
</feature>
<keyword evidence="4" id="KW-1185">Reference proteome</keyword>
<organism evidence="2 5">
    <name type="scientific">Halococcus dombrowskii</name>
    <dbReference type="NCBI Taxonomy" id="179637"/>
    <lineage>
        <taxon>Archaea</taxon>
        <taxon>Methanobacteriati</taxon>
        <taxon>Methanobacteriota</taxon>
        <taxon>Stenosarchaea group</taxon>
        <taxon>Halobacteria</taxon>
        <taxon>Halobacteriales</taxon>
        <taxon>Halococcaceae</taxon>
        <taxon>Halococcus</taxon>
    </lineage>
</organism>
<dbReference type="EMBL" id="CP095005">
    <property type="protein sequence ID" value="UOO94593.1"/>
    <property type="molecule type" value="Genomic_DNA"/>
</dbReference>
<sequence>MDYTRIYWLCLLGFGLLLSANFVPDLLAGTAATSNVVGLVGAVTVVAVALYGVGRPAAAGGPTRPNLPFWGAVLGFVLTFAGTVLPFL</sequence>
<dbReference type="RefSeq" id="WP_244700763.1">
    <property type="nucleotide sequence ID" value="NZ_BAAADN010000019.1"/>
</dbReference>
<name>A0AAV3SES4_HALDO</name>
<feature type="transmembrane region" description="Helical" evidence="1">
    <location>
        <begin position="6"/>
        <end position="24"/>
    </location>
</feature>
<dbReference type="EMBL" id="BAAADN010000019">
    <property type="protein sequence ID" value="GAA0456950.1"/>
    <property type="molecule type" value="Genomic_DNA"/>
</dbReference>
<keyword evidence="1" id="KW-0812">Transmembrane</keyword>
<reference evidence="2" key="1">
    <citation type="journal article" date="2014" name="Int. J. Syst. Evol. Microbiol.">
        <title>Complete genome sequence of Corynebacterium casei LMG S-19264T (=DSM 44701T), isolated from a smear-ripened cheese.</title>
        <authorList>
            <consortium name="US DOE Joint Genome Institute (JGI-PGF)"/>
            <person name="Walter F."/>
            <person name="Albersmeier A."/>
            <person name="Kalinowski J."/>
            <person name="Ruckert C."/>
        </authorList>
    </citation>
    <scope>NUCLEOTIDE SEQUENCE</scope>
    <source>
        <strain evidence="2">JCM 12289</strain>
    </source>
</reference>
<evidence type="ECO:0000256" key="1">
    <source>
        <dbReference type="SAM" id="Phobius"/>
    </source>
</evidence>
<evidence type="ECO:0000313" key="2">
    <source>
        <dbReference type="EMBL" id="GAA0456950.1"/>
    </source>
</evidence>
<protein>
    <submittedName>
        <fullName evidence="2">Uncharacterized protein</fullName>
    </submittedName>
</protein>
<dbReference type="AlphaFoldDB" id="A0AAV3SES4"/>
<dbReference type="Proteomes" id="UP000830542">
    <property type="component" value="Chromosome"/>
</dbReference>
<evidence type="ECO:0000313" key="5">
    <source>
        <dbReference type="Proteomes" id="UP001500962"/>
    </source>
</evidence>
<evidence type="ECO:0000313" key="3">
    <source>
        <dbReference type="EMBL" id="UOO94593.1"/>
    </source>
</evidence>
<dbReference type="GeneID" id="71762487"/>
<dbReference type="Proteomes" id="UP001500962">
    <property type="component" value="Unassembled WGS sequence"/>
</dbReference>
<keyword evidence="1" id="KW-1133">Transmembrane helix</keyword>
<feature type="transmembrane region" description="Helical" evidence="1">
    <location>
        <begin position="69"/>
        <end position="87"/>
    </location>
</feature>
<evidence type="ECO:0000313" key="4">
    <source>
        <dbReference type="Proteomes" id="UP000830542"/>
    </source>
</evidence>
<accession>A0AAV3SES4</accession>
<gene>
    <name evidence="2" type="ORF">GCM10008985_11250</name>
    <name evidence="3" type="ORF">MUK72_11525</name>
</gene>
<reference evidence="2" key="3">
    <citation type="submission" date="2023-12" db="EMBL/GenBank/DDBJ databases">
        <authorList>
            <person name="Sun Q."/>
            <person name="Inoue M."/>
        </authorList>
    </citation>
    <scope>NUCLEOTIDE SEQUENCE</scope>
    <source>
        <strain evidence="2">JCM 12289</strain>
    </source>
</reference>